<sequence length="196" mass="22815">MITPVEVLGKELRRGFGYKAVEVDEFLEELAKDYEKVYKENNELREKVSALTENLSHYRTIEESLKRALVLAEETSKETIENANNKAQALEAEASRNAKQLVSEAEDQAEKILTSAKEDFKEEKEQHEKTIENYQKLIRKLESDYQSYKARMKQFINGQMDILDNPVYEMEFEIAGCEQTDGDEEDEQQKQFGNEQ</sequence>
<dbReference type="NCBIfam" id="TIGR03544">
    <property type="entry name" value="DivI1A_domain"/>
    <property type="match status" value="1"/>
</dbReference>
<evidence type="ECO:0000313" key="9">
    <source>
        <dbReference type="EMBL" id="AQP40165.1"/>
    </source>
</evidence>
<evidence type="ECO:0000313" key="11">
    <source>
        <dbReference type="EMBL" id="CUM92864.1"/>
    </source>
</evidence>
<dbReference type="Gene3D" id="6.10.250.660">
    <property type="match status" value="1"/>
</dbReference>
<evidence type="ECO:0000313" key="19">
    <source>
        <dbReference type="Proteomes" id="UP000095598"/>
    </source>
</evidence>
<dbReference type="InterPro" id="IPR019933">
    <property type="entry name" value="DivIVA_domain"/>
</dbReference>
<keyword evidence="21" id="KW-1185">Reference proteome</keyword>
<dbReference type="PATRIC" id="fig|245018.3.peg.944"/>
<evidence type="ECO:0000313" key="17">
    <source>
        <dbReference type="Proteomes" id="UP000095553"/>
    </source>
</evidence>
<reference evidence="14 21" key="5">
    <citation type="journal article" date="2020" name="Cell Host Microbe">
        <title>Functional and Genomic Variation between Human-Derived Isolates of Lachnospiraceae Reveals Inter- and Intra-Species Diversity.</title>
        <authorList>
            <person name="Sorbara M.T."/>
            <person name="Littmann E.R."/>
            <person name="Fontana E."/>
            <person name="Moody T.U."/>
            <person name="Kohout C.E."/>
            <person name="Gjonbalaj M."/>
            <person name="Eaton V."/>
            <person name="Seok R."/>
            <person name="Leiner I.M."/>
            <person name="Pamer E.G."/>
        </authorList>
    </citation>
    <scope>NUCLEOTIDE SEQUENCE [LARGE SCALE GENOMIC DNA]</scope>
    <source>
        <strain evidence="14 21">MSK.14.57</strain>
    </source>
</reference>
<dbReference type="InterPro" id="IPR007793">
    <property type="entry name" value="DivIVA_fam"/>
</dbReference>
<dbReference type="GeneID" id="92741820"/>
<reference evidence="17 18" key="3">
    <citation type="submission" date="2015-09" db="EMBL/GenBank/DDBJ databases">
        <authorList>
            <consortium name="Pathogen Informatics"/>
        </authorList>
    </citation>
    <scope>NUCLEOTIDE SEQUENCE [LARGE SCALE GENOMIC DNA]</scope>
    <source>
        <strain evidence="12 19">2789STDY5608868</strain>
        <strain evidence="13 18">2789STDY5834908</strain>
        <strain evidence="11 17">2789STDY5834959</strain>
    </source>
</reference>
<evidence type="ECO:0000256" key="4">
    <source>
        <dbReference type="ARBA" id="ARBA00022618"/>
    </source>
</evidence>
<dbReference type="STRING" id="649756.ERS852387_01366"/>
<dbReference type="RefSeq" id="WP_008391543.1">
    <property type="nucleotide sequence ID" value="NC_021016.1"/>
</dbReference>
<reference evidence="9 20" key="4">
    <citation type="journal article" date="2016" name="Sci. Rep.">
        <title>Accelerated dysbiosis of gut microbiota during aggravation of DSS-induced colitis by a butyrate-producing bacterium.</title>
        <authorList>
            <person name="Zhang Q."/>
            <person name="Wu Y."/>
            <person name="Wang J."/>
            <person name="Wu G."/>
            <person name="Long W."/>
            <person name="Xue Z."/>
            <person name="Wang L."/>
            <person name="Zhang X."/>
            <person name="Pang X."/>
            <person name="Zhao Y."/>
            <person name="Zhao L."/>
            <person name="Zhang C."/>
        </authorList>
    </citation>
    <scope>NUCLEOTIDE SEQUENCE [LARGE SCALE GENOMIC DNA]</scope>
    <source>
        <strain evidence="9 20">BPB5</strain>
    </source>
</reference>
<dbReference type="PANTHER" id="PTHR35794:SF2">
    <property type="entry name" value="CELL DIVISION PROTEIN DIVIVA"/>
    <property type="match status" value="1"/>
</dbReference>
<keyword evidence="6" id="KW-0131">Cell cycle</keyword>
<keyword evidence="4 9" id="KW-0132">Cell division</keyword>
<evidence type="ECO:0000313" key="16">
    <source>
        <dbReference type="Proteomes" id="UP000008960"/>
    </source>
</evidence>
<evidence type="ECO:0000313" key="14">
    <source>
        <dbReference type="EMBL" id="NSJ80008.1"/>
    </source>
</evidence>
<keyword evidence="5 7" id="KW-0175">Coiled coil</keyword>
<evidence type="ECO:0000313" key="21">
    <source>
        <dbReference type="Proteomes" id="UP001644750"/>
    </source>
</evidence>
<dbReference type="AlphaFoldDB" id="D4MYU2"/>
<dbReference type="EMBL" id="CYXT01000011">
    <property type="protein sequence ID" value="CUM95393.1"/>
    <property type="molecule type" value="Genomic_DNA"/>
</dbReference>
<dbReference type="Proteomes" id="UP001644750">
    <property type="component" value="Unassembled WGS sequence"/>
</dbReference>
<dbReference type="Proteomes" id="UP000008960">
    <property type="component" value="Chromosome"/>
</dbReference>
<dbReference type="EMBL" id="FP929061">
    <property type="protein sequence ID" value="CBL37787.1"/>
    <property type="molecule type" value="Genomic_DNA"/>
</dbReference>
<dbReference type="OrthoDB" id="9815492at2"/>
<dbReference type="Pfam" id="PF05103">
    <property type="entry name" value="DivIVA"/>
    <property type="match status" value="1"/>
</dbReference>
<evidence type="ECO:0000256" key="2">
    <source>
        <dbReference type="ARBA" id="ARBA00009008"/>
    </source>
</evidence>
<evidence type="ECO:0000313" key="13">
    <source>
        <dbReference type="EMBL" id="CUP33078.1"/>
    </source>
</evidence>
<accession>D4MYU2</accession>
<evidence type="ECO:0000313" key="15">
    <source>
        <dbReference type="EMBL" id="WMD15798.1"/>
    </source>
</evidence>
<dbReference type="PANTHER" id="PTHR35794">
    <property type="entry name" value="CELL DIVISION PROTEIN DIVIVA"/>
    <property type="match status" value="1"/>
</dbReference>
<evidence type="ECO:0000256" key="6">
    <source>
        <dbReference type="ARBA" id="ARBA00023306"/>
    </source>
</evidence>
<reference evidence="10 16" key="2">
    <citation type="submission" date="2010-03" db="EMBL/GenBank/DDBJ databases">
        <authorList>
            <person name="Pajon A."/>
        </authorList>
    </citation>
    <scope>NUCLEOTIDE SEQUENCE [LARGE SCALE GENOMIC DNA]</scope>
    <source>
        <strain evidence="10 16">SSC/2</strain>
    </source>
</reference>
<reference evidence="10 16" key="1">
    <citation type="submission" date="2010-03" db="EMBL/GenBank/DDBJ databases">
        <title>The genome sequence of Clostridiales sp. SSC/2.</title>
        <authorList>
            <consortium name="metaHIT consortium -- http://www.metahit.eu/"/>
            <person name="Pajon A."/>
            <person name="Turner K."/>
            <person name="Parkhill J."/>
            <person name="Duncan S."/>
            <person name="Flint H."/>
        </authorList>
    </citation>
    <scope>NUCLEOTIDE SEQUENCE [LARGE SCALE GENOMIC DNA]</scope>
    <source>
        <strain evidence="10 16">SSC/2</strain>
    </source>
</reference>
<proteinExistence type="inferred from homology"/>
<evidence type="ECO:0000256" key="7">
    <source>
        <dbReference type="SAM" id="Coils"/>
    </source>
</evidence>
<evidence type="ECO:0000313" key="12">
    <source>
        <dbReference type="EMBL" id="CUM95393.1"/>
    </source>
</evidence>
<name>D4MYU2_ANAHA</name>
<organism evidence="10 16">
    <name type="scientific">Anaerostipes hadrus</name>
    <dbReference type="NCBI Taxonomy" id="649756"/>
    <lineage>
        <taxon>Bacteria</taxon>
        <taxon>Bacillati</taxon>
        <taxon>Bacillota</taxon>
        <taxon>Clostridia</taxon>
        <taxon>Lachnospirales</taxon>
        <taxon>Lachnospiraceae</taxon>
        <taxon>Anaerostipes</taxon>
    </lineage>
</organism>
<evidence type="ECO:0000313" key="18">
    <source>
        <dbReference type="Proteomes" id="UP000095564"/>
    </source>
</evidence>
<evidence type="ECO:0000256" key="3">
    <source>
        <dbReference type="ARBA" id="ARBA00022490"/>
    </source>
</evidence>
<feature type="coiled-coil region" evidence="7">
    <location>
        <begin position="27"/>
        <end position="151"/>
    </location>
</feature>
<keyword evidence="3" id="KW-0963">Cytoplasm</keyword>
<dbReference type="Proteomes" id="UP000095553">
    <property type="component" value="Unassembled WGS sequence"/>
</dbReference>
<comment type="subcellular location">
    <subcellularLocation>
        <location evidence="1">Cytoplasm</location>
    </subcellularLocation>
</comment>
<dbReference type="EMBL" id="CP012098">
    <property type="protein sequence ID" value="AQP40165.1"/>
    <property type="molecule type" value="Genomic_DNA"/>
</dbReference>
<evidence type="ECO:0000313" key="10">
    <source>
        <dbReference type="EMBL" id="CBL37787.1"/>
    </source>
</evidence>
<dbReference type="Proteomes" id="UP000095598">
    <property type="component" value="Unassembled WGS sequence"/>
</dbReference>
<dbReference type="Proteomes" id="UP000095564">
    <property type="component" value="Unassembled WGS sequence"/>
</dbReference>
<evidence type="ECO:0000256" key="8">
    <source>
        <dbReference type="SAM" id="MobiDB-lite"/>
    </source>
</evidence>
<dbReference type="Proteomes" id="UP001243496">
    <property type="component" value="Chromosome"/>
</dbReference>
<evidence type="ECO:0000313" key="20">
    <source>
        <dbReference type="Proteomes" id="UP000188159"/>
    </source>
</evidence>
<protein>
    <submittedName>
        <fullName evidence="9">Cell division protein DivIVA</fullName>
    </submittedName>
    <submittedName>
        <fullName evidence="10 14">DivIVA domain</fullName>
    </submittedName>
    <submittedName>
        <fullName evidence="11">Minicell-associated protein DivIVA</fullName>
    </submittedName>
</protein>
<dbReference type="GO" id="GO:0051301">
    <property type="term" value="P:cell division"/>
    <property type="evidence" value="ECO:0007669"/>
    <property type="project" value="UniProtKB-KW"/>
</dbReference>
<reference evidence="15" key="7">
    <citation type="submission" date="2023-08" db="EMBL/GenBank/DDBJ databases">
        <title>Complete Genome Sequences of butyrate producing Anaerostipes hadrus strains BA1 and GIF7 isolated from the terminal ileum of a healthy lean male.</title>
        <authorList>
            <person name="Low A."/>
            <person name="Sheludchenko M."/>
            <person name="Cheng H.E."/>
            <person name="Koh X.Q."/>
            <person name="Lee J."/>
        </authorList>
    </citation>
    <scope>NUCLEOTIDE SEQUENCE</scope>
    <source>
        <strain evidence="15">BA1</strain>
    </source>
</reference>
<gene>
    <name evidence="11" type="primary">divIVA</name>
    <name evidence="10" type="ORF">CL2_07550</name>
    <name evidence="9" type="ORF">DO83_11620</name>
    <name evidence="12" type="ORF">ERS852425_01670</name>
    <name evidence="13" type="ORF">ERS852520_01114</name>
    <name evidence="11" type="ORF">ERS852571_01442</name>
    <name evidence="14" type="ORF">G5A72_10540</name>
    <name evidence="15" type="ORF">RBI15_10480</name>
</gene>
<dbReference type="GO" id="GO:0005737">
    <property type="term" value="C:cytoplasm"/>
    <property type="evidence" value="ECO:0007669"/>
    <property type="project" value="UniProtKB-SubCell"/>
</dbReference>
<dbReference type="EMBL" id="JAAITB010000022">
    <property type="protein sequence ID" value="NSJ80008.1"/>
    <property type="molecule type" value="Genomic_DNA"/>
</dbReference>
<reference evidence="14" key="6">
    <citation type="submission" date="2020-02" db="EMBL/GenBank/DDBJ databases">
        <authorList>
            <person name="Littmann E."/>
            <person name="Sorbara M."/>
        </authorList>
    </citation>
    <scope>NUCLEOTIDE SEQUENCE</scope>
    <source>
        <strain evidence="14">MSK.14.57</strain>
    </source>
</reference>
<dbReference type="EMBL" id="CZAU01000008">
    <property type="protein sequence ID" value="CUP33078.1"/>
    <property type="molecule type" value="Genomic_DNA"/>
</dbReference>
<evidence type="ECO:0000256" key="5">
    <source>
        <dbReference type="ARBA" id="ARBA00023054"/>
    </source>
</evidence>
<comment type="similarity">
    <text evidence="2">Belongs to the DivIVA family.</text>
</comment>
<feature type="region of interest" description="Disordered" evidence="8">
    <location>
        <begin position="177"/>
        <end position="196"/>
    </location>
</feature>
<dbReference type="Proteomes" id="UP000188159">
    <property type="component" value="Chromosome"/>
</dbReference>
<dbReference type="EMBL" id="CP132968">
    <property type="protein sequence ID" value="WMD15798.1"/>
    <property type="molecule type" value="Genomic_DNA"/>
</dbReference>
<dbReference type="KEGG" id="bprl:CL2_07550"/>
<evidence type="ECO:0000256" key="1">
    <source>
        <dbReference type="ARBA" id="ARBA00004496"/>
    </source>
</evidence>
<dbReference type="EMBL" id="CYXY01000007">
    <property type="protein sequence ID" value="CUM92864.1"/>
    <property type="molecule type" value="Genomic_DNA"/>
</dbReference>